<comment type="caution">
    <text evidence="1">The sequence shown here is derived from an EMBL/GenBank/DDBJ whole genome shotgun (WGS) entry which is preliminary data.</text>
</comment>
<sequence length="200" mass="23439">MCSKGKESTVHAADTFFLPTAKFTKKPFEMCPRRKERTVHAVNNPLTCLRIRKKLAFVLMEKFGAIDGMRLHLEYNQRRCNAWKKYDMKRETLRYTVSKNQKAMCPRTMDRKWQTAPRDVVRRRGLGFSRTMISCSHECRLANRSRAAMKKRIKMGSGSSHQPQADMDRIKHVLVEKLQRLDDEYIAMLEQKAIGNESIR</sequence>
<dbReference type="EMBL" id="SRPY01000267">
    <property type="protein sequence ID" value="KAG5926468.1"/>
    <property type="molecule type" value="Genomic_DNA"/>
</dbReference>
<name>A0A8K0NHY7_9HYPO</name>
<dbReference type="OrthoDB" id="4957914at2759"/>
<proteinExistence type="predicted"/>
<dbReference type="AlphaFoldDB" id="A0A8K0NHY7"/>
<protein>
    <submittedName>
        <fullName evidence="1">Uncharacterized protein</fullName>
    </submittedName>
</protein>
<reference evidence="1" key="1">
    <citation type="journal article" date="2020" name="bioRxiv">
        <title>Whole genome comparisons of ergot fungi reveals the divergence and evolution of species within the genus Claviceps are the result of varying mechanisms driving genome evolution and host range expansion.</title>
        <authorList>
            <person name="Wyka S.A."/>
            <person name="Mondo S.J."/>
            <person name="Liu M."/>
            <person name="Dettman J."/>
            <person name="Nalam V."/>
            <person name="Broders K.D."/>
        </authorList>
    </citation>
    <scope>NUCLEOTIDE SEQUENCE</scope>
    <source>
        <strain evidence="1">CCC 489</strain>
    </source>
</reference>
<keyword evidence="2" id="KW-1185">Reference proteome</keyword>
<organism evidence="1 2">
    <name type="scientific">Claviceps africana</name>
    <dbReference type="NCBI Taxonomy" id="83212"/>
    <lineage>
        <taxon>Eukaryota</taxon>
        <taxon>Fungi</taxon>
        <taxon>Dikarya</taxon>
        <taxon>Ascomycota</taxon>
        <taxon>Pezizomycotina</taxon>
        <taxon>Sordariomycetes</taxon>
        <taxon>Hypocreomycetidae</taxon>
        <taxon>Hypocreales</taxon>
        <taxon>Clavicipitaceae</taxon>
        <taxon>Claviceps</taxon>
    </lineage>
</organism>
<evidence type="ECO:0000313" key="2">
    <source>
        <dbReference type="Proteomes" id="UP000811619"/>
    </source>
</evidence>
<dbReference type="Proteomes" id="UP000811619">
    <property type="component" value="Unassembled WGS sequence"/>
</dbReference>
<gene>
    <name evidence="1" type="ORF">E4U42_003289</name>
</gene>
<evidence type="ECO:0000313" key="1">
    <source>
        <dbReference type="EMBL" id="KAG5926468.1"/>
    </source>
</evidence>
<accession>A0A8K0NHY7</accession>